<proteinExistence type="predicted"/>
<evidence type="ECO:0000313" key="2">
    <source>
        <dbReference type="EMBL" id="UUX92068.1"/>
    </source>
</evidence>
<dbReference type="EMBL" id="CP096115">
    <property type="protein sequence ID" value="UUX92068.1"/>
    <property type="molecule type" value="Genomic_DNA"/>
</dbReference>
<protein>
    <submittedName>
        <fullName evidence="2">Uncharacterized protein</fullName>
    </submittedName>
</protein>
<evidence type="ECO:0000313" key="3">
    <source>
        <dbReference type="Proteomes" id="UP001060368"/>
    </source>
</evidence>
<name>A0A9E7TI92_9EURY</name>
<reference evidence="2" key="1">
    <citation type="submission" date="2022-04" db="EMBL/GenBank/DDBJ databases">
        <title>Complete genome of Methanoplanus endosymbiosus DSM 3599.</title>
        <authorList>
            <person name="Chen S.-C."/>
            <person name="You Y.-T."/>
            <person name="Zhou Y.-Z."/>
            <person name="Lai M.-C."/>
        </authorList>
    </citation>
    <scope>NUCLEOTIDE SEQUENCE</scope>
    <source>
        <strain evidence="2">DSM 3599</strain>
    </source>
</reference>
<sequence>MNVKRTDVSPLVSAPTKVKEQGTDCIIDAESVYNNLPASAINLSLLTRTIANRPANEDTSVISVTSRTTQKQLQTFIKKLSDAVEQKQAECDEQERKISELSALIEMQEKEIEIRLTNLEDNVKELKEDSELFERYARTAIENTKYQVRKLDVQNILNENELKKNGEQADSIRGIVL</sequence>
<dbReference type="AlphaFoldDB" id="A0A9E7TI92"/>
<keyword evidence="1" id="KW-0175">Coiled coil</keyword>
<evidence type="ECO:0000256" key="1">
    <source>
        <dbReference type="SAM" id="Coils"/>
    </source>
</evidence>
<accession>A0A9E7TI92</accession>
<organism evidence="2 3">
    <name type="scientific">Methanoplanus endosymbiosus</name>
    <dbReference type="NCBI Taxonomy" id="33865"/>
    <lineage>
        <taxon>Archaea</taxon>
        <taxon>Methanobacteriati</taxon>
        <taxon>Methanobacteriota</taxon>
        <taxon>Stenosarchaea group</taxon>
        <taxon>Methanomicrobia</taxon>
        <taxon>Methanomicrobiales</taxon>
        <taxon>Methanomicrobiaceae</taxon>
        <taxon>Methanoplanus</taxon>
    </lineage>
</organism>
<dbReference type="Proteomes" id="UP001060368">
    <property type="component" value="Chromosome"/>
</dbReference>
<keyword evidence="3" id="KW-1185">Reference proteome</keyword>
<gene>
    <name evidence="2" type="ORF">L6E24_11995</name>
</gene>
<feature type="coiled-coil region" evidence="1">
    <location>
        <begin position="77"/>
        <end position="136"/>
    </location>
</feature>
<dbReference type="GeneID" id="74308435"/>
<dbReference type="RefSeq" id="WP_257742220.1">
    <property type="nucleotide sequence ID" value="NZ_CP096115.1"/>
</dbReference>
<dbReference type="KEGG" id="mend:L6E24_11995"/>